<dbReference type="Proteomes" id="UP000299102">
    <property type="component" value="Unassembled WGS sequence"/>
</dbReference>
<gene>
    <name evidence="1" type="ORF">EVAR_91620_1</name>
</gene>
<organism evidence="1 2">
    <name type="scientific">Eumeta variegata</name>
    <name type="common">Bagworm moth</name>
    <name type="synonym">Eumeta japonica</name>
    <dbReference type="NCBI Taxonomy" id="151549"/>
    <lineage>
        <taxon>Eukaryota</taxon>
        <taxon>Metazoa</taxon>
        <taxon>Ecdysozoa</taxon>
        <taxon>Arthropoda</taxon>
        <taxon>Hexapoda</taxon>
        <taxon>Insecta</taxon>
        <taxon>Pterygota</taxon>
        <taxon>Neoptera</taxon>
        <taxon>Endopterygota</taxon>
        <taxon>Lepidoptera</taxon>
        <taxon>Glossata</taxon>
        <taxon>Ditrysia</taxon>
        <taxon>Tineoidea</taxon>
        <taxon>Psychidae</taxon>
        <taxon>Oiketicinae</taxon>
        <taxon>Eumeta</taxon>
    </lineage>
</organism>
<accession>A0A4C1UX72</accession>
<sequence length="115" mass="13141">MLVKYAHGPTSKLVFAKCQKTSAYTAYWMVQKRLKNYEIQEFLFEDISDRDTFYGGDSDDEEECVITLIISPCNSPLQAEEKDDVPLSRLAPIVAISEHAIYSSTLRSDNDIPKW</sequence>
<keyword evidence="2" id="KW-1185">Reference proteome</keyword>
<evidence type="ECO:0000313" key="1">
    <source>
        <dbReference type="EMBL" id="GBP30879.1"/>
    </source>
</evidence>
<proteinExistence type="predicted"/>
<comment type="caution">
    <text evidence="1">The sequence shown here is derived from an EMBL/GenBank/DDBJ whole genome shotgun (WGS) entry which is preliminary data.</text>
</comment>
<dbReference type="AlphaFoldDB" id="A0A4C1UX72"/>
<dbReference type="EMBL" id="BGZK01000238">
    <property type="protein sequence ID" value="GBP30879.1"/>
    <property type="molecule type" value="Genomic_DNA"/>
</dbReference>
<reference evidence="1 2" key="1">
    <citation type="journal article" date="2019" name="Commun. Biol.">
        <title>The bagworm genome reveals a unique fibroin gene that provides high tensile strength.</title>
        <authorList>
            <person name="Kono N."/>
            <person name="Nakamura H."/>
            <person name="Ohtoshi R."/>
            <person name="Tomita M."/>
            <person name="Numata K."/>
            <person name="Arakawa K."/>
        </authorList>
    </citation>
    <scope>NUCLEOTIDE SEQUENCE [LARGE SCALE GENOMIC DNA]</scope>
</reference>
<evidence type="ECO:0000313" key="2">
    <source>
        <dbReference type="Proteomes" id="UP000299102"/>
    </source>
</evidence>
<protein>
    <submittedName>
        <fullName evidence="1">Uncharacterized protein</fullName>
    </submittedName>
</protein>
<name>A0A4C1UX72_EUMVA</name>